<dbReference type="InterPro" id="IPR013785">
    <property type="entry name" value="Aldolase_TIM"/>
</dbReference>
<evidence type="ECO:0000256" key="14">
    <source>
        <dbReference type="PIRSR" id="PIRSR001461-3"/>
    </source>
</evidence>
<dbReference type="EC" id="5.1.3.1" evidence="7 10"/>
<dbReference type="EMBL" id="CP030759">
    <property type="protein sequence ID" value="AXA35540.1"/>
    <property type="molecule type" value="Genomic_DNA"/>
</dbReference>
<dbReference type="PANTHER" id="PTHR11749">
    <property type="entry name" value="RIBULOSE-5-PHOSPHATE-3-EPIMERASE"/>
    <property type="match status" value="1"/>
</dbReference>
<feature type="binding site" evidence="10">
    <location>
        <begin position="173"/>
        <end position="175"/>
    </location>
    <ligand>
        <name>substrate</name>
    </ligand>
</feature>
<feature type="binding site" evidence="10 13">
    <location>
        <position position="173"/>
    </location>
    <ligand>
        <name>a divalent metal cation</name>
        <dbReference type="ChEBI" id="CHEBI:60240"/>
    </ligand>
</feature>
<feature type="binding site" evidence="10 14">
    <location>
        <begin position="195"/>
        <end position="196"/>
    </location>
    <ligand>
        <name>substrate</name>
    </ligand>
</feature>
<keyword evidence="9 10" id="KW-0413">Isomerase</keyword>
<evidence type="ECO:0000256" key="1">
    <source>
        <dbReference type="ARBA" id="ARBA00001782"/>
    </source>
</evidence>
<sequence length="224" mass="24401">MAPSVLSADFSRLGSELRAIERAGCRWVHLDIMDNHFVPNLTFGPPVVKCLRKVSKRLFFDAHLMTENPTGLVEAFAAAGTQNLTFHVEASGDSTSELIELIHKHGLRAGISLKPKTPVAAIEPYLRQVDLVLVMTVEPGFGGQSIIPSCLNKVRTLRRYRESKRLKYVIEVDGGINLETIELAVTAGAEVLVAGSAVFGDRRVAENIAALTERMRIASGIPSL</sequence>
<keyword evidence="10 11" id="KW-0119">Carbohydrate metabolism</keyword>
<dbReference type="GO" id="GO:0019323">
    <property type="term" value="P:pentose catabolic process"/>
    <property type="evidence" value="ECO:0007669"/>
    <property type="project" value="UniProtKB-UniRule"/>
</dbReference>
<comment type="cofactor">
    <cofactor evidence="10 13">
        <name>a divalent metal cation</name>
        <dbReference type="ChEBI" id="CHEBI:60240"/>
    </cofactor>
    <text evidence="10 13">Binds 1 divalent metal cation per subunit.</text>
</comment>
<feature type="binding site" evidence="10 14">
    <location>
        <position position="4"/>
    </location>
    <ligand>
        <name>substrate</name>
    </ligand>
</feature>
<feature type="binding site" evidence="10 13">
    <location>
        <position position="63"/>
    </location>
    <ligand>
        <name>a divalent metal cation</name>
        <dbReference type="ChEBI" id="CHEBI:60240"/>
    </ligand>
</feature>
<feature type="binding site" evidence="10 14">
    <location>
        <begin position="140"/>
        <end position="143"/>
    </location>
    <ligand>
        <name>substrate</name>
    </ligand>
</feature>
<accession>A0A2Z4Y350</accession>
<dbReference type="KEGG" id="schv:BRCON_0763"/>
<dbReference type="CDD" id="cd00429">
    <property type="entry name" value="RPE"/>
    <property type="match status" value="1"/>
</dbReference>
<evidence type="ECO:0000256" key="5">
    <source>
        <dbReference type="ARBA" id="ARBA00001954"/>
    </source>
</evidence>
<evidence type="ECO:0000313" key="16">
    <source>
        <dbReference type="Proteomes" id="UP000262583"/>
    </source>
</evidence>
<dbReference type="GO" id="GO:0005737">
    <property type="term" value="C:cytoplasm"/>
    <property type="evidence" value="ECO:0007669"/>
    <property type="project" value="UniProtKB-ARBA"/>
</dbReference>
<evidence type="ECO:0000256" key="6">
    <source>
        <dbReference type="ARBA" id="ARBA00009541"/>
    </source>
</evidence>
<comment type="cofactor">
    <cofactor evidence="3">
        <name>Co(2+)</name>
        <dbReference type="ChEBI" id="CHEBI:48828"/>
    </cofactor>
</comment>
<evidence type="ECO:0000256" key="11">
    <source>
        <dbReference type="PIRNR" id="PIRNR001461"/>
    </source>
</evidence>
<feature type="active site" description="Proton donor" evidence="10 12">
    <location>
        <position position="173"/>
    </location>
</feature>
<dbReference type="GO" id="GO:0006098">
    <property type="term" value="P:pentose-phosphate shunt"/>
    <property type="evidence" value="ECO:0007669"/>
    <property type="project" value="UniProtKB-UniRule"/>
</dbReference>
<evidence type="ECO:0000256" key="9">
    <source>
        <dbReference type="ARBA" id="ARBA00023235"/>
    </source>
</evidence>
<name>A0A2Z4Y350_SUMC1</name>
<dbReference type="FunFam" id="3.20.20.70:FF:000004">
    <property type="entry name" value="Ribulose-phosphate 3-epimerase"/>
    <property type="match status" value="1"/>
</dbReference>
<dbReference type="SUPFAM" id="SSF51366">
    <property type="entry name" value="Ribulose-phoshate binding barrel"/>
    <property type="match status" value="1"/>
</dbReference>
<feature type="binding site" evidence="14">
    <location>
        <position position="175"/>
    </location>
    <ligand>
        <name>substrate</name>
    </ligand>
</feature>
<dbReference type="PROSITE" id="PS01085">
    <property type="entry name" value="RIBUL_P_3_EPIMER_1"/>
    <property type="match status" value="1"/>
</dbReference>
<evidence type="ECO:0000256" key="13">
    <source>
        <dbReference type="PIRSR" id="PIRSR001461-2"/>
    </source>
</evidence>
<protein>
    <recommendedName>
        <fullName evidence="7 10">Ribulose-phosphate 3-epimerase</fullName>
        <ecNumber evidence="7 10">5.1.3.1</ecNumber>
    </recommendedName>
</protein>
<dbReference type="Pfam" id="PF00834">
    <property type="entry name" value="Ribul_P_3_epim"/>
    <property type="match status" value="1"/>
</dbReference>
<dbReference type="InterPro" id="IPR011060">
    <property type="entry name" value="RibuloseP-bd_barrel"/>
</dbReference>
<feature type="binding site" evidence="10 14">
    <location>
        <position position="63"/>
    </location>
    <ligand>
        <name>substrate</name>
    </ligand>
</feature>
<keyword evidence="13" id="KW-0464">Manganese</keyword>
<evidence type="ECO:0000256" key="8">
    <source>
        <dbReference type="ARBA" id="ARBA00022723"/>
    </source>
</evidence>
<evidence type="ECO:0000313" key="15">
    <source>
        <dbReference type="EMBL" id="AXA35540.1"/>
    </source>
</evidence>
<dbReference type="NCBIfam" id="NF004076">
    <property type="entry name" value="PRK05581.1-4"/>
    <property type="match status" value="1"/>
</dbReference>
<comment type="pathway">
    <text evidence="10">Carbohydrate degradation.</text>
</comment>
<evidence type="ECO:0000256" key="7">
    <source>
        <dbReference type="ARBA" id="ARBA00013188"/>
    </source>
</evidence>
<comment type="function">
    <text evidence="10">Catalyzes the reversible epimerization of D-ribulose 5-phosphate to D-xylulose 5-phosphate.</text>
</comment>
<dbReference type="NCBIfam" id="TIGR01163">
    <property type="entry name" value="rpe"/>
    <property type="match status" value="1"/>
</dbReference>
<evidence type="ECO:0000256" key="4">
    <source>
        <dbReference type="ARBA" id="ARBA00001947"/>
    </source>
</evidence>
<comment type="cofactor">
    <cofactor evidence="4">
        <name>Zn(2+)</name>
        <dbReference type="ChEBI" id="CHEBI:29105"/>
    </cofactor>
</comment>
<feature type="binding site" evidence="10 13">
    <location>
        <position position="31"/>
    </location>
    <ligand>
        <name>a divalent metal cation</name>
        <dbReference type="ChEBI" id="CHEBI:60240"/>
    </ligand>
</feature>
<reference evidence="15 16" key="1">
    <citation type="submission" date="2018-05" db="EMBL/GenBank/DDBJ databases">
        <title>A metagenomic window into the 2 km-deep terrestrial subsurface aquifer revealed taxonomically and functionally diverse microbial community comprising novel uncultured bacterial lineages.</title>
        <authorList>
            <person name="Kadnikov V.V."/>
            <person name="Mardanov A.V."/>
            <person name="Beletsky A.V."/>
            <person name="Banks D."/>
            <person name="Pimenov N.V."/>
            <person name="Frank Y.A."/>
            <person name="Karnachuk O.V."/>
            <person name="Ravin N.V."/>
        </authorList>
    </citation>
    <scope>NUCLEOTIDE SEQUENCE [LARGE SCALE GENOMIC DNA]</scope>
    <source>
        <strain evidence="15">BY</strain>
    </source>
</reference>
<evidence type="ECO:0000256" key="3">
    <source>
        <dbReference type="ARBA" id="ARBA00001941"/>
    </source>
</evidence>
<evidence type="ECO:0000256" key="2">
    <source>
        <dbReference type="ARBA" id="ARBA00001936"/>
    </source>
</evidence>
<dbReference type="InterPro" id="IPR026019">
    <property type="entry name" value="Ribul_P_3_epim"/>
</dbReference>
<dbReference type="HAMAP" id="MF_02227">
    <property type="entry name" value="RPE"/>
    <property type="match status" value="1"/>
</dbReference>
<gene>
    <name evidence="10" type="primary">rpe</name>
    <name evidence="15" type="ORF">BRCON_0763</name>
</gene>
<organism evidence="15 16">
    <name type="scientific">Sumerlaea chitinivorans</name>
    <dbReference type="NCBI Taxonomy" id="2250252"/>
    <lineage>
        <taxon>Bacteria</taxon>
        <taxon>Candidatus Sumerlaeota</taxon>
        <taxon>Candidatus Sumerlaeia</taxon>
        <taxon>Candidatus Sumerlaeales</taxon>
        <taxon>Candidatus Sumerlaeaceae</taxon>
        <taxon>Candidatus Sumerlaea</taxon>
    </lineage>
</organism>
<proteinExistence type="inferred from homology"/>
<feature type="active site" description="Proton acceptor" evidence="10 12">
    <location>
        <position position="31"/>
    </location>
</feature>
<evidence type="ECO:0000256" key="10">
    <source>
        <dbReference type="HAMAP-Rule" id="MF_02227"/>
    </source>
</evidence>
<dbReference type="Proteomes" id="UP000262583">
    <property type="component" value="Chromosome"/>
</dbReference>
<dbReference type="Gene3D" id="3.20.20.70">
    <property type="entry name" value="Aldolase class I"/>
    <property type="match status" value="1"/>
</dbReference>
<dbReference type="AlphaFoldDB" id="A0A2Z4Y350"/>
<dbReference type="PIRSF" id="PIRSF001461">
    <property type="entry name" value="RPE"/>
    <property type="match status" value="1"/>
</dbReference>
<comment type="cofactor">
    <cofactor evidence="2">
        <name>Mn(2+)</name>
        <dbReference type="ChEBI" id="CHEBI:29035"/>
    </cofactor>
</comment>
<keyword evidence="13" id="KW-0862">Zinc</keyword>
<keyword evidence="13" id="KW-0170">Cobalt</keyword>
<keyword evidence="8 10" id="KW-0479">Metal-binding</keyword>
<comment type="similarity">
    <text evidence="6 10 11">Belongs to the ribulose-phosphate 3-epimerase family.</text>
</comment>
<comment type="cofactor">
    <cofactor evidence="5">
        <name>Fe(2+)</name>
        <dbReference type="ChEBI" id="CHEBI:29033"/>
    </cofactor>
</comment>
<evidence type="ECO:0000256" key="12">
    <source>
        <dbReference type="PIRSR" id="PIRSR001461-1"/>
    </source>
</evidence>
<dbReference type="InterPro" id="IPR000056">
    <property type="entry name" value="Ribul_P_3_epim-like"/>
</dbReference>
<dbReference type="GO" id="GO:0004750">
    <property type="term" value="F:D-ribulose-phosphate 3-epimerase activity"/>
    <property type="evidence" value="ECO:0007669"/>
    <property type="project" value="UniProtKB-UniRule"/>
</dbReference>
<dbReference type="GO" id="GO:0046872">
    <property type="term" value="F:metal ion binding"/>
    <property type="evidence" value="ECO:0007669"/>
    <property type="project" value="UniProtKB-UniRule"/>
</dbReference>
<feature type="binding site" evidence="10 13">
    <location>
        <position position="29"/>
    </location>
    <ligand>
        <name>a divalent metal cation</name>
        <dbReference type="ChEBI" id="CHEBI:60240"/>
    </ligand>
</feature>
<comment type="catalytic activity">
    <reaction evidence="1 10 11">
        <text>D-ribulose 5-phosphate = D-xylulose 5-phosphate</text>
        <dbReference type="Rhea" id="RHEA:13677"/>
        <dbReference type="ChEBI" id="CHEBI:57737"/>
        <dbReference type="ChEBI" id="CHEBI:58121"/>
        <dbReference type="EC" id="5.1.3.1"/>
    </reaction>
</comment>